<keyword evidence="2" id="KW-0472">Membrane</keyword>
<evidence type="ECO:0000256" key="1">
    <source>
        <dbReference type="SAM" id="MobiDB-lite"/>
    </source>
</evidence>
<dbReference type="Gene3D" id="1.20.58.120">
    <property type="entry name" value="BAG domain"/>
    <property type="match status" value="1"/>
</dbReference>
<evidence type="ECO:0000259" key="3">
    <source>
        <dbReference type="PROSITE" id="PS51035"/>
    </source>
</evidence>
<dbReference type="SUPFAM" id="SSF63491">
    <property type="entry name" value="BAG domain"/>
    <property type="match status" value="1"/>
</dbReference>
<dbReference type="SMART" id="SM00264">
    <property type="entry name" value="BAG"/>
    <property type="match status" value="1"/>
</dbReference>
<keyword evidence="5" id="KW-1185">Reference proteome</keyword>
<dbReference type="InterPro" id="IPR003103">
    <property type="entry name" value="BAG_domain"/>
</dbReference>
<dbReference type="PROSITE" id="PS51035">
    <property type="entry name" value="BAG"/>
    <property type="match status" value="1"/>
</dbReference>
<dbReference type="AlphaFoldDB" id="A0A1G4MBG1"/>
<gene>
    <name evidence="4" type="ORF">LAFE_0D06150G</name>
</gene>
<keyword evidence="2" id="KW-1133">Transmembrane helix</keyword>
<protein>
    <submittedName>
        <fullName evidence="4">LAFE_0D06150g1_1</fullName>
    </submittedName>
</protein>
<feature type="domain" description="BAG" evidence="3">
    <location>
        <begin position="104"/>
        <end position="175"/>
    </location>
</feature>
<dbReference type="Proteomes" id="UP000190831">
    <property type="component" value="Chromosome D"/>
</dbReference>
<feature type="compositionally biased region" description="Basic residues" evidence="1">
    <location>
        <begin position="59"/>
        <end position="75"/>
    </location>
</feature>
<evidence type="ECO:0000313" key="5">
    <source>
        <dbReference type="Proteomes" id="UP000190831"/>
    </source>
</evidence>
<dbReference type="OrthoDB" id="417450at2759"/>
<feature type="transmembrane region" description="Helical" evidence="2">
    <location>
        <begin position="37"/>
        <end position="55"/>
    </location>
</feature>
<dbReference type="GO" id="GO:0051087">
    <property type="term" value="F:protein-folding chaperone binding"/>
    <property type="evidence" value="ECO:0007669"/>
    <property type="project" value="InterPro"/>
</dbReference>
<dbReference type="STRING" id="4955.A0A1G4MBG1"/>
<evidence type="ECO:0000256" key="2">
    <source>
        <dbReference type="SAM" id="Phobius"/>
    </source>
</evidence>
<proteinExistence type="predicted"/>
<dbReference type="InterPro" id="IPR036533">
    <property type="entry name" value="BAG_dom_sf"/>
</dbReference>
<name>A0A1G4MBG1_LACFM</name>
<reference evidence="4 5" key="1">
    <citation type="submission" date="2016-03" db="EMBL/GenBank/DDBJ databases">
        <authorList>
            <person name="Devillers H."/>
        </authorList>
    </citation>
    <scope>NUCLEOTIDE SEQUENCE [LARGE SCALE GENOMIC DNA]</scope>
    <source>
        <strain evidence="4">CBS 6772</strain>
    </source>
</reference>
<feature type="compositionally biased region" description="Basic and acidic residues" evidence="1">
    <location>
        <begin position="76"/>
        <end position="85"/>
    </location>
</feature>
<dbReference type="EMBL" id="LT598492">
    <property type="protein sequence ID" value="SCW01148.1"/>
    <property type="molecule type" value="Genomic_DNA"/>
</dbReference>
<accession>A0A1G4MBG1</accession>
<dbReference type="OMA" id="VYERNYC"/>
<keyword evidence="2" id="KW-0812">Transmembrane</keyword>
<dbReference type="Pfam" id="PF02179">
    <property type="entry name" value="BAG"/>
    <property type="match status" value="1"/>
</dbReference>
<feature type="region of interest" description="Disordered" evidence="1">
    <location>
        <begin position="59"/>
        <end position="86"/>
    </location>
</feature>
<evidence type="ECO:0000313" key="4">
    <source>
        <dbReference type="EMBL" id="SCW01148.1"/>
    </source>
</evidence>
<sequence>MHSVETSLKSISRSYYQSHVKPLISPLLENVERVNMSTIYAATAIGAALVLLMFYPSRSGKKPRSKGTKKKKQRQHQNEDKKNLSLEDQINAVHEKYVSDYKTGLANLLEAFDGKSEQHDYQRKYYNEMLLKLLIELDGVDLVGLEGERKKILKEKRKQAIKEIQGDLKKLDAIS</sequence>
<organism evidence="4 5">
    <name type="scientific">Lachancea fermentati</name>
    <name type="common">Zygosaccharomyces fermentati</name>
    <dbReference type="NCBI Taxonomy" id="4955"/>
    <lineage>
        <taxon>Eukaryota</taxon>
        <taxon>Fungi</taxon>
        <taxon>Dikarya</taxon>
        <taxon>Ascomycota</taxon>
        <taxon>Saccharomycotina</taxon>
        <taxon>Saccharomycetes</taxon>
        <taxon>Saccharomycetales</taxon>
        <taxon>Saccharomycetaceae</taxon>
        <taxon>Lachancea</taxon>
    </lineage>
</organism>